<dbReference type="Pfam" id="PF22725">
    <property type="entry name" value="GFO_IDH_MocA_C3"/>
    <property type="match status" value="1"/>
</dbReference>
<proteinExistence type="predicted"/>
<gene>
    <name evidence="3" type="ORF">DL239_02045</name>
</gene>
<dbReference type="RefSeq" id="WP_167681726.1">
    <property type="nucleotide sequence ID" value="NZ_QHLQ01000001.1"/>
</dbReference>
<keyword evidence="4" id="KW-1185">Reference proteome</keyword>
<dbReference type="Gene3D" id="3.30.360.10">
    <property type="entry name" value="Dihydrodipicolinate Reductase, domain 2"/>
    <property type="match status" value="1"/>
</dbReference>
<dbReference type="Pfam" id="PF01408">
    <property type="entry name" value="GFO_IDH_MocA"/>
    <property type="match status" value="1"/>
</dbReference>
<evidence type="ECO:0000313" key="4">
    <source>
        <dbReference type="Proteomes" id="UP001429564"/>
    </source>
</evidence>
<dbReference type="PANTHER" id="PTHR43708:SF3">
    <property type="entry name" value="OXIDOREDUCTASE"/>
    <property type="match status" value="1"/>
</dbReference>
<dbReference type="PANTHER" id="PTHR43708">
    <property type="entry name" value="CONSERVED EXPRESSED OXIDOREDUCTASE (EUROFUNG)"/>
    <property type="match status" value="1"/>
</dbReference>
<dbReference type="SUPFAM" id="SSF51735">
    <property type="entry name" value="NAD(P)-binding Rossmann-fold domains"/>
    <property type="match status" value="1"/>
</dbReference>
<dbReference type="Gene3D" id="3.40.50.720">
    <property type="entry name" value="NAD(P)-binding Rossmann-like Domain"/>
    <property type="match status" value="1"/>
</dbReference>
<feature type="domain" description="GFO/IDH/MocA-like oxidoreductase" evidence="2">
    <location>
        <begin position="145"/>
        <end position="274"/>
    </location>
</feature>
<dbReference type="SUPFAM" id="SSF55347">
    <property type="entry name" value="Glyceraldehyde-3-phosphate dehydrogenase-like, C-terminal domain"/>
    <property type="match status" value="1"/>
</dbReference>
<evidence type="ECO:0000313" key="3">
    <source>
        <dbReference type="EMBL" id="NIZ59751.1"/>
    </source>
</evidence>
<comment type="caution">
    <text evidence="3">The sequence shown here is derived from an EMBL/GenBank/DDBJ whole genome shotgun (WGS) entry which is preliminary data.</text>
</comment>
<feature type="domain" description="Gfo/Idh/MocA-like oxidoreductase N-terminal" evidence="1">
    <location>
        <begin position="7"/>
        <end position="134"/>
    </location>
</feature>
<dbReference type="InterPro" id="IPR000683">
    <property type="entry name" value="Gfo/Idh/MocA-like_OxRdtase_N"/>
</dbReference>
<name>A0ABX0W2U8_9RHOB</name>
<protein>
    <submittedName>
        <fullName evidence="3">Oxidoreductase</fullName>
    </submittedName>
</protein>
<accession>A0ABX0W2U8</accession>
<reference evidence="3 4" key="1">
    <citation type="submission" date="2018-05" db="EMBL/GenBank/DDBJ databases">
        <authorList>
            <person name="Zhang Y.-J."/>
        </authorList>
    </citation>
    <scope>NUCLEOTIDE SEQUENCE [LARGE SCALE GENOMIC DNA]</scope>
    <source>
        <strain evidence="3 4">CY04</strain>
    </source>
</reference>
<dbReference type="InterPro" id="IPR036291">
    <property type="entry name" value="NAD(P)-bd_dom_sf"/>
</dbReference>
<dbReference type="EMBL" id="QHLQ01000001">
    <property type="protein sequence ID" value="NIZ59751.1"/>
    <property type="molecule type" value="Genomic_DNA"/>
</dbReference>
<dbReference type="Proteomes" id="UP001429564">
    <property type="component" value="Unassembled WGS sequence"/>
</dbReference>
<dbReference type="InterPro" id="IPR051317">
    <property type="entry name" value="Gfo/Idh/MocA_oxidoreduct"/>
</dbReference>
<organism evidence="3 4">
    <name type="scientific">Parasedimentitalea denitrificans</name>
    <dbReference type="NCBI Taxonomy" id="2211118"/>
    <lineage>
        <taxon>Bacteria</taxon>
        <taxon>Pseudomonadati</taxon>
        <taxon>Pseudomonadota</taxon>
        <taxon>Alphaproteobacteria</taxon>
        <taxon>Rhodobacterales</taxon>
        <taxon>Paracoccaceae</taxon>
        <taxon>Parasedimentitalea</taxon>
    </lineage>
</organism>
<evidence type="ECO:0000259" key="2">
    <source>
        <dbReference type="Pfam" id="PF22725"/>
    </source>
</evidence>
<evidence type="ECO:0000259" key="1">
    <source>
        <dbReference type="Pfam" id="PF01408"/>
    </source>
</evidence>
<sequence length="379" mass="40695">MSNKKPIRLGMVGGGNDAFIGAVHRIAARIDGEFQLVAGALSSTPEKAMASGAALGLDPARTYEDFKTMAAAEAGREDGIEAVAIVTPNHMHYPVAREFLKHGIHVICDKPLTSTLEDAKTLVKVVESSDGLFILTHNYTGYPMIRQAREMVANGDLGDIRVVQAEYPQDWLTEPEDNKQAEWRTDPARSGAGGSVGDIGTHAFNLLSFVTGLQTEALAADLQSFVPGRALDDNAHVMLRFAGGARGMLWCSQVAPGNENGLRLRVYGAKGGIEWDQEEPNKLWFTPFGEHKRLITRGGNGAGEAANRVTRTPGGHPEGYLEGFANIYAEAALAIRAKQTNTPLPPEVVFPTVQDGLTGMLFIQACVNSSNENAAWVSL</sequence>
<dbReference type="InterPro" id="IPR055170">
    <property type="entry name" value="GFO_IDH_MocA-like_dom"/>
</dbReference>